<reference evidence="1" key="1">
    <citation type="submission" date="2021-07" db="EMBL/GenBank/DDBJ databases">
        <authorList>
            <person name="Durling M."/>
        </authorList>
    </citation>
    <scope>NUCLEOTIDE SEQUENCE</scope>
</reference>
<name>A0A9N9LVQ7_9HELO</name>
<proteinExistence type="predicted"/>
<evidence type="ECO:0000313" key="2">
    <source>
        <dbReference type="Proteomes" id="UP000701801"/>
    </source>
</evidence>
<evidence type="ECO:0000313" key="1">
    <source>
        <dbReference type="EMBL" id="CAG8980607.1"/>
    </source>
</evidence>
<comment type="caution">
    <text evidence="1">The sequence shown here is derived from an EMBL/GenBank/DDBJ whole genome shotgun (WGS) entry which is preliminary data.</text>
</comment>
<keyword evidence="2" id="KW-1185">Reference proteome</keyword>
<gene>
    <name evidence="1" type="ORF">HYALB_00013762</name>
</gene>
<accession>A0A9N9LVQ7</accession>
<dbReference type="EMBL" id="CAJVRM010000399">
    <property type="protein sequence ID" value="CAG8980607.1"/>
    <property type="molecule type" value="Genomic_DNA"/>
</dbReference>
<protein>
    <submittedName>
        <fullName evidence="1">Uncharacterized protein</fullName>
    </submittedName>
</protein>
<organism evidence="1 2">
    <name type="scientific">Hymenoscyphus albidus</name>
    <dbReference type="NCBI Taxonomy" id="595503"/>
    <lineage>
        <taxon>Eukaryota</taxon>
        <taxon>Fungi</taxon>
        <taxon>Dikarya</taxon>
        <taxon>Ascomycota</taxon>
        <taxon>Pezizomycotina</taxon>
        <taxon>Leotiomycetes</taxon>
        <taxon>Helotiales</taxon>
        <taxon>Helotiaceae</taxon>
        <taxon>Hymenoscyphus</taxon>
    </lineage>
</organism>
<dbReference type="Proteomes" id="UP000701801">
    <property type="component" value="Unassembled WGS sequence"/>
</dbReference>
<dbReference type="AlphaFoldDB" id="A0A9N9LVQ7"/>
<sequence>MPIALVQPAITVDTMQNQRMYLCHLLTTIRRRNKATELLLVGMAKMQIDWPISSHFMAIEYAAGSRSFLKAPNPENEDAVVKAQNKKKSTFSKWVSHITYESMLNLEPYQANNNPVIIPTDAVNHKLSRVNKNQSYQRLNPHHPVSSDPKTCNEAHVVETTWNFDNLVFDERRR</sequence>